<dbReference type="EMBL" id="DS178325">
    <property type="protein sequence ID" value="EFP89766.2"/>
    <property type="molecule type" value="Genomic_DNA"/>
</dbReference>
<dbReference type="GO" id="GO:0031124">
    <property type="term" value="P:mRNA 3'-end processing"/>
    <property type="evidence" value="ECO:0007669"/>
    <property type="project" value="InterPro"/>
</dbReference>
<feature type="compositionally biased region" description="Polar residues" evidence="1">
    <location>
        <begin position="686"/>
        <end position="699"/>
    </location>
</feature>
<dbReference type="GO" id="GO:0005737">
    <property type="term" value="C:cytoplasm"/>
    <property type="evidence" value="ECO:0000318"/>
    <property type="project" value="GO_Central"/>
</dbReference>
<dbReference type="Pfam" id="PF04818">
    <property type="entry name" value="CID"/>
    <property type="match status" value="1"/>
</dbReference>
<dbReference type="GO" id="GO:0000993">
    <property type="term" value="F:RNA polymerase II complex binding"/>
    <property type="evidence" value="ECO:0000318"/>
    <property type="project" value="GO_Central"/>
</dbReference>
<dbReference type="OrthoDB" id="2129491at2759"/>
<feature type="domain" description="CID" evidence="2">
    <location>
        <begin position="52"/>
        <end position="191"/>
    </location>
</feature>
<evidence type="ECO:0000313" key="4">
    <source>
        <dbReference type="Proteomes" id="UP000008783"/>
    </source>
</evidence>
<reference key="1">
    <citation type="submission" date="2007-01" db="EMBL/GenBank/DDBJ databases">
        <title>The Genome Sequence of Puccinia graminis f. sp. tritici Strain CRL 75-36-700-3.</title>
        <authorList>
            <consortium name="The Broad Institute Genome Sequencing Platform"/>
            <person name="Birren B."/>
            <person name="Lander E."/>
            <person name="Galagan J."/>
            <person name="Nusbaum C."/>
            <person name="Devon K."/>
            <person name="Cuomo C."/>
            <person name="Jaffe D."/>
            <person name="Butler J."/>
            <person name="Alvarez P."/>
            <person name="Gnerre S."/>
            <person name="Grabherr M."/>
            <person name="Mauceli E."/>
            <person name="Brockman W."/>
            <person name="Young S."/>
            <person name="LaButti K."/>
            <person name="Sykes S."/>
            <person name="DeCaprio D."/>
            <person name="Crawford M."/>
            <person name="Koehrsen M."/>
            <person name="Engels R."/>
            <person name="Montgomery P."/>
            <person name="Pearson M."/>
            <person name="Howarth C."/>
            <person name="Larson L."/>
            <person name="White J."/>
            <person name="Zeng Q."/>
            <person name="Kodira C."/>
            <person name="Yandava C."/>
            <person name="Alvarado L."/>
            <person name="O'Leary S."/>
            <person name="Szabo L."/>
            <person name="Dean R."/>
            <person name="Schein J."/>
        </authorList>
    </citation>
    <scope>NUCLEOTIDE SEQUENCE</scope>
    <source>
        <strain>CRL 75-36-700-3</strain>
    </source>
</reference>
<dbReference type="Proteomes" id="UP000008783">
    <property type="component" value="Unassembled WGS sequence"/>
</dbReference>
<dbReference type="Gene3D" id="1.25.40.90">
    <property type="match status" value="1"/>
</dbReference>
<evidence type="ECO:0000313" key="3">
    <source>
        <dbReference type="EMBL" id="EFP89766.2"/>
    </source>
</evidence>
<dbReference type="eggNOG" id="KOG2071">
    <property type="taxonomic scope" value="Eukaryota"/>
</dbReference>
<dbReference type="GO" id="GO:0003729">
    <property type="term" value="F:mRNA binding"/>
    <property type="evidence" value="ECO:0000318"/>
    <property type="project" value="GO_Central"/>
</dbReference>
<dbReference type="InterPro" id="IPR006569">
    <property type="entry name" value="CID_dom"/>
</dbReference>
<dbReference type="KEGG" id="pgr:PGTG_15422"/>
<dbReference type="CDD" id="cd16982">
    <property type="entry name" value="CID_Pcf11"/>
    <property type="match status" value="1"/>
</dbReference>
<dbReference type="Pfam" id="PF21936">
    <property type="entry name" value="Pcf11_C"/>
    <property type="match status" value="1"/>
</dbReference>
<dbReference type="InterPro" id="IPR047415">
    <property type="entry name" value="Pcf11_CID"/>
</dbReference>
<feature type="region of interest" description="Disordered" evidence="1">
    <location>
        <begin position="415"/>
        <end position="445"/>
    </location>
</feature>
<keyword evidence="4" id="KW-1185">Reference proteome</keyword>
<feature type="region of interest" description="Disordered" evidence="1">
    <location>
        <begin position="1"/>
        <end position="47"/>
    </location>
</feature>
<dbReference type="InterPro" id="IPR054127">
    <property type="entry name" value="Pcf11_C"/>
</dbReference>
<dbReference type="VEuPathDB" id="FungiDB:PGTG_15422"/>
<dbReference type="PANTHER" id="PTHR15921">
    <property type="entry name" value="PRE-MRNA CLEAVAGE COMPLEX II"/>
    <property type="match status" value="1"/>
</dbReference>
<proteinExistence type="predicted"/>
<dbReference type="GO" id="GO:0006369">
    <property type="term" value="P:termination of RNA polymerase II transcription"/>
    <property type="evidence" value="ECO:0000318"/>
    <property type="project" value="GO_Central"/>
</dbReference>
<dbReference type="RefSeq" id="XP_003334185.2">
    <property type="nucleotide sequence ID" value="XM_003334137.2"/>
</dbReference>
<evidence type="ECO:0000259" key="2">
    <source>
        <dbReference type="PROSITE" id="PS51391"/>
    </source>
</evidence>
<organism evidence="3 4">
    <name type="scientific">Puccinia graminis f. sp. tritici (strain CRL 75-36-700-3 / race SCCL)</name>
    <name type="common">Black stem rust fungus</name>
    <dbReference type="NCBI Taxonomy" id="418459"/>
    <lineage>
        <taxon>Eukaryota</taxon>
        <taxon>Fungi</taxon>
        <taxon>Dikarya</taxon>
        <taxon>Basidiomycota</taxon>
        <taxon>Pucciniomycotina</taxon>
        <taxon>Pucciniomycetes</taxon>
        <taxon>Pucciniales</taxon>
        <taxon>Pucciniaceae</taxon>
        <taxon>Puccinia</taxon>
    </lineage>
</organism>
<dbReference type="InterPro" id="IPR008942">
    <property type="entry name" value="ENTH_VHS"/>
</dbReference>
<dbReference type="AlphaFoldDB" id="E3KZP1"/>
<dbReference type="PROSITE" id="PS51391">
    <property type="entry name" value="CID"/>
    <property type="match status" value="1"/>
</dbReference>
<gene>
    <name evidence="3" type="ORF">PGTG_15422</name>
</gene>
<feature type="compositionally biased region" description="Polar residues" evidence="1">
    <location>
        <begin position="665"/>
        <end position="674"/>
    </location>
</feature>
<feature type="region of interest" description="Disordered" evidence="1">
    <location>
        <begin position="545"/>
        <end position="573"/>
    </location>
</feature>
<dbReference type="HOGENOM" id="CLU_350951_0_0_1"/>
<feature type="compositionally biased region" description="Pro residues" evidence="1">
    <location>
        <begin position="24"/>
        <end position="47"/>
    </location>
</feature>
<accession>E3KZP1</accession>
<dbReference type="PANTHER" id="PTHR15921:SF3">
    <property type="entry name" value="PRE-MRNA CLEAVAGE COMPLEX 2 PROTEIN PCF11"/>
    <property type="match status" value="1"/>
</dbReference>
<dbReference type="InterPro" id="IPR045154">
    <property type="entry name" value="PCF11-like"/>
</dbReference>
<dbReference type="FunCoup" id="E3KZP1">
    <property type="interactions" value="285"/>
</dbReference>
<protein>
    <recommendedName>
        <fullName evidence="2">CID domain-containing protein</fullName>
    </recommendedName>
</protein>
<sequence>MSNLISGPSHHHRSPHTLYNPAPSMSPTPVPHHHQPPPMQGLPTPPPSIGYDVHEFRRFFSFGLSQLKQNNKYIINDLTTLASVYHHRMATCIVKEIEQYILESHPAHRLIGFYALDSICKNLGHPFPELFKASIEHLFLTAYREVEHLNPATKIKFEELLGTWRTGSAAQSELFGPELQRKMEDGIFGSWRHGNEAPNSLAFENGVKQLPAIASPAEKASILFDLRRILADRRDIATHAPTDQANLAQIDTLQQLEQLVATQQLTMSQVEEIRKQLQPLKLAAPPPPPIEQHPAFSTSHHLSQPPNIFEDSDALAQLNHFLEANPNILQQVMQQSHQAQPPQAAVAQPVLDPTFQNVSDILSQFVQPQQTTSLVSEPISQAPLNFNLFDSQHLAAALTALNLPQCNTQQNATPFMREQSHESAQKLSPSPSSSNSDGNCRLRDHPDPAVMEYEDKIAGLSIELQNASINRVKPSEIADLLYSDIPQFCRQDGSRFLPGKIGNQRASDQLDRYFRIQRQVHESGQRAQQRMWAQAESTWLYSQDTDLTGKKAHPRPDGSRSPSTTRRMDEEQEKMAELRRKTVVRPSSSLLASQPCPICLEPFDTKLDEEEDEFFWINAIESFNETKQTTVFYHATCHFETLRNHKKRMQLKAGGLGQPKKASRGLSSVANAPDSNKRLANPRALSLTTTPSESEMDNTNKTQLVQSRDHLAKKENVNRFSLVEFSDQAGLDPDAISRQKIINVDEASSSSISPDRIGSSVLLTASRKRKGPSLSPPRLADHQASLDPSSLETGKKPRLIAA</sequence>
<dbReference type="GO" id="GO:0005849">
    <property type="term" value="C:mRNA cleavage factor complex"/>
    <property type="evidence" value="ECO:0000318"/>
    <property type="project" value="GO_Central"/>
</dbReference>
<dbReference type="FunFam" id="1.25.40.90:FF:000016">
    <property type="entry name" value="mRNA cleavage factor complex component Pcf11"/>
    <property type="match status" value="1"/>
</dbReference>
<reference evidence="4" key="2">
    <citation type="journal article" date="2011" name="Proc. Natl. Acad. Sci. U.S.A.">
        <title>Obligate biotrophy features unraveled by the genomic analysis of rust fungi.</title>
        <authorList>
            <person name="Duplessis S."/>
            <person name="Cuomo C.A."/>
            <person name="Lin Y.-C."/>
            <person name="Aerts A."/>
            <person name="Tisserant E."/>
            <person name="Veneault-Fourrey C."/>
            <person name="Joly D.L."/>
            <person name="Hacquard S."/>
            <person name="Amselem J."/>
            <person name="Cantarel B.L."/>
            <person name="Chiu R."/>
            <person name="Coutinho P.M."/>
            <person name="Feau N."/>
            <person name="Field M."/>
            <person name="Frey P."/>
            <person name="Gelhaye E."/>
            <person name="Goldberg J."/>
            <person name="Grabherr M.G."/>
            <person name="Kodira C.D."/>
            <person name="Kohler A."/>
            <person name="Kuees U."/>
            <person name="Lindquist E.A."/>
            <person name="Lucas S.M."/>
            <person name="Mago R."/>
            <person name="Mauceli E."/>
            <person name="Morin E."/>
            <person name="Murat C."/>
            <person name="Pangilinan J.L."/>
            <person name="Park R."/>
            <person name="Pearson M."/>
            <person name="Quesneville H."/>
            <person name="Rouhier N."/>
            <person name="Sakthikumar S."/>
            <person name="Salamov A.A."/>
            <person name="Schmutz J."/>
            <person name="Selles B."/>
            <person name="Shapiro H."/>
            <person name="Tanguay P."/>
            <person name="Tuskan G.A."/>
            <person name="Henrissat B."/>
            <person name="Van de Peer Y."/>
            <person name="Rouze P."/>
            <person name="Ellis J.G."/>
            <person name="Dodds P.N."/>
            <person name="Schein J.E."/>
            <person name="Zhong S."/>
            <person name="Hamelin R.C."/>
            <person name="Grigoriev I.V."/>
            <person name="Szabo L.J."/>
            <person name="Martin F."/>
        </authorList>
    </citation>
    <scope>NUCLEOTIDE SEQUENCE [LARGE SCALE GENOMIC DNA]</scope>
    <source>
        <strain evidence="4">CRL 75-36-700-3 / race SCCL</strain>
    </source>
</reference>
<dbReference type="InParanoid" id="E3KZP1"/>
<dbReference type="STRING" id="418459.E3KZP1"/>
<feature type="region of interest" description="Disordered" evidence="1">
    <location>
        <begin position="761"/>
        <end position="802"/>
    </location>
</feature>
<evidence type="ECO:0000256" key="1">
    <source>
        <dbReference type="SAM" id="MobiDB-lite"/>
    </source>
</evidence>
<feature type="region of interest" description="Disordered" evidence="1">
    <location>
        <begin position="653"/>
        <end position="699"/>
    </location>
</feature>
<dbReference type="SMART" id="SM00582">
    <property type="entry name" value="RPR"/>
    <property type="match status" value="1"/>
</dbReference>
<dbReference type="GeneID" id="10545417"/>
<name>E3KZP1_PUCGT</name>
<dbReference type="SUPFAM" id="SSF48464">
    <property type="entry name" value="ENTH/VHS domain"/>
    <property type="match status" value="1"/>
</dbReference>